<reference evidence="10 11" key="1">
    <citation type="submission" date="2020-02" db="EMBL/GenBank/DDBJ databases">
        <authorList>
            <person name="Criscuolo A."/>
        </authorList>
    </citation>
    <scope>NUCLEOTIDE SEQUENCE [LARGE SCALE GENOMIC DNA]</scope>
    <source>
        <strain evidence="10">CIP105534</strain>
    </source>
</reference>
<dbReference type="Pfam" id="PF09827">
    <property type="entry name" value="CRISPR_Cas2"/>
    <property type="match status" value="1"/>
</dbReference>
<dbReference type="GO" id="GO:0046872">
    <property type="term" value="F:metal ion binding"/>
    <property type="evidence" value="ECO:0007669"/>
    <property type="project" value="UniProtKB-UniRule"/>
</dbReference>
<sequence length="130" mass="15656">MSVLMEVPEEFYTQFMYDEHYTRLNQYRSLWILVFFDLPTETRKERKIASTFRKRLLDDGFSMFQFSIYMRFCASRENAEVHAKRIKNSLPEHGKIGVMQITDKQFGMMELFFGKKPVETEKPSQQLELF</sequence>
<evidence type="ECO:0000313" key="11">
    <source>
        <dbReference type="Proteomes" id="UP000479938"/>
    </source>
</evidence>
<dbReference type="GO" id="GO:0051607">
    <property type="term" value="P:defense response to virus"/>
    <property type="evidence" value="ECO:0007669"/>
    <property type="project" value="UniProtKB-UniRule"/>
</dbReference>
<protein>
    <recommendedName>
        <fullName evidence="9">CRISPR-associated endoribonuclease Cas2</fullName>
        <ecNumber evidence="9">3.1.-.-</ecNumber>
    </recommendedName>
</protein>
<evidence type="ECO:0000256" key="8">
    <source>
        <dbReference type="ARBA" id="ARBA00023118"/>
    </source>
</evidence>
<keyword evidence="5 9" id="KW-0255">Endonuclease</keyword>
<evidence type="ECO:0000256" key="4">
    <source>
        <dbReference type="ARBA" id="ARBA00022723"/>
    </source>
</evidence>
<keyword evidence="4 9" id="KW-0479">Metal-binding</keyword>
<evidence type="ECO:0000256" key="6">
    <source>
        <dbReference type="ARBA" id="ARBA00022801"/>
    </source>
</evidence>
<dbReference type="HAMAP" id="MF_01471">
    <property type="entry name" value="Cas2"/>
    <property type="match status" value="1"/>
</dbReference>
<dbReference type="Proteomes" id="UP000479938">
    <property type="component" value="Unassembled WGS sequence"/>
</dbReference>
<evidence type="ECO:0000256" key="9">
    <source>
        <dbReference type="HAMAP-Rule" id="MF_01471"/>
    </source>
</evidence>
<proteinExistence type="inferred from homology"/>
<evidence type="ECO:0000256" key="3">
    <source>
        <dbReference type="ARBA" id="ARBA00022722"/>
    </source>
</evidence>
<evidence type="ECO:0000256" key="2">
    <source>
        <dbReference type="ARBA" id="ARBA00009959"/>
    </source>
</evidence>
<comment type="similarity">
    <text evidence="2 9">Belongs to the CRISPR-associated endoribonuclease Cas2 protein family.</text>
</comment>
<feature type="binding site" evidence="9">
    <location>
        <position position="37"/>
    </location>
    <ligand>
        <name>Mg(2+)</name>
        <dbReference type="ChEBI" id="CHEBI:18420"/>
        <note>catalytic</note>
    </ligand>
</feature>
<gene>
    <name evidence="9 10" type="primary">cas2</name>
    <name evidence="10" type="ORF">FLA105534_04346</name>
</gene>
<keyword evidence="3 9" id="KW-0540">Nuclease</keyword>
<dbReference type="InterPro" id="IPR021127">
    <property type="entry name" value="CRISPR_associated_Cas2"/>
</dbReference>
<dbReference type="NCBIfam" id="TIGR01573">
    <property type="entry name" value="cas2"/>
    <property type="match status" value="1"/>
</dbReference>
<dbReference type="AlphaFoldDB" id="A0A6J4GVR9"/>
<dbReference type="EC" id="3.1.-.-" evidence="9"/>
<organism evidence="10 11">
    <name type="scientific">Flavobacterium bizetiae</name>
    <dbReference type="NCBI Taxonomy" id="2704140"/>
    <lineage>
        <taxon>Bacteria</taxon>
        <taxon>Pseudomonadati</taxon>
        <taxon>Bacteroidota</taxon>
        <taxon>Flavobacteriia</taxon>
        <taxon>Flavobacteriales</taxon>
        <taxon>Flavobacteriaceae</taxon>
        <taxon>Flavobacterium</taxon>
    </lineage>
</organism>
<accession>A0A6J4GVR9</accession>
<keyword evidence="7 9" id="KW-0460">Magnesium</keyword>
<keyword evidence="6 9" id="KW-0378">Hydrolase</keyword>
<dbReference type="GO" id="GO:0043571">
    <property type="term" value="P:maintenance of CRISPR repeat elements"/>
    <property type="evidence" value="ECO:0007669"/>
    <property type="project" value="UniProtKB-UniRule"/>
</dbReference>
<comment type="function">
    <text evidence="9">CRISPR (clustered regularly interspaced short palindromic repeat), is an adaptive immune system that provides protection against mobile genetic elements (viruses, transposable elements and conjugative plasmids). CRISPR clusters contain sequences complementary to antecedent mobile elements and target invading nucleic acids. CRISPR clusters are transcribed and processed into CRISPR RNA (crRNA). Functions as a ssRNA-specific endoribonuclease. Involved in the integration of spacer DNA into the CRISPR cassette.</text>
</comment>
<evidence type="ECO:0000256" key="1">
    <source>
        <dbReference type="ARBA" id="ARBA00001946"/>
    </source>
</evidence>
<dbReference type="InterPro" id="IPR019199">
    <property type="entry name" value="Virulence_VapD/CRISPR_Cas2"/>
</dbReference>
<keyword evidence="8 9" id="KW-0051">Antiviral defense</keyword>
<evidence type="ECO:0000256" key="7">
    <source>
        <dbReference type="ARBA" id="ARBA00022842"/>
    </source>
</evidence>
<comment type="subunit">
    <text evidence="9">Homodimer, forms a heterotetramer with a Cas1 homodimer.</text>
</comment>
<dbReference type="GO" id="GO:0016787">
    <property type="term" value="F:hydrolase activity"/>
    <property type="evidence" value="ECO:0007669"/>
    <property type="project" value="UniProtKB-KW"/>
</dbReference>
<evidence type="ECO:0000256" key="5">
    <source>
        <dbReference type="ARBA" id="ARBA00022759"/>
    </source>
</evidence>
<name>A0A6J4GVR9_9FLAO</name>
<dbReference type="EMBL" id="CADCSU010000167">
    <property type="protein sequence ID" value="CAA9202953.1"/>
    <property type="molecule type" value="Genomic_DNA"/>
</dbReference>
<comment type="cofactor">
    <cofactor evidence="1 9">
        <name>Mg(2+)</name>
        <dbReference type="ChEBI" id="CHEBI:18420"/>
    </cofactor>
</comment>
<dbReference type="GO" id="GO:0004521">
    <property type="term" value="F:RNA endonuclease activity"/>
    <property type="evidence" value="ECO:0007669"/>
    <property type="project" value="InterPro"/>
</dbReference>
<dbReference type="SUPFAM" id="SSF143430">
    <property type="entry name" value="TTP0101/SSO1404-like"/>
    <property type="match status" value="1"/>
</dbReference>
<keyword evidence="11" id="KW-1185">Reference proteome</keyword>
<evidence type="ECO:0000313" key="10">
    <source>
        <dbReference type="EMBL" id="CAA9202953.1"/>
    </source>
</evidence>